<feature type="transmembrane region" description="Helical" evidence="1">
    <location>
        <begin position="118"/>
        <end position="137"/>
    </location>
</feature>
<dbReference type="Pfam" id="PF00892">
    <property type="entry name" value="EamA"/>
    <property type="match status" value="2"/>
</dbReference>
<dbReference type="SUPFAM" id="SSF103481">
    <property type="entry name" value="Multidrug resistance efflux transporter EmrE"/>
    <property type="match status" value="2"/>
</dbReference>
<dbReference type="Proteomes" id="UP001163328">
    <property type="component" value="Chromosome"/>
</dbReference>
<accession>A0ABY6LYI7</accession>
<proteinExistence type="predicted"/>
<keyword evidence="1" id="KW-0472">Membrane</keyword>
<feature type="transmembrane region" description="Helical" evidence="1">
    <location>
        <begin position="270"/>
        <end position="291"/>
    </location>
</feature>
<reference evidence="3" key="1">
    <citation type="submission" date="2021-08" db="EMBL/GenBank/DDBJ databases">
        <title>Flavobacterium sp. strain CC-SYL302.</title>
        <authorList>
            <person name="Lin S.-Y."/>
            <person name="Lee T.-H."/>
            <person name="Young C.-C."/>
        </authorList>
    </citation>
    <scope>NUCLEOTIDE SEQUENCE</scope>
    <source>
        <strain evidence="3">CC-SYL302</strain>
    </source>
</reference>
<dbReference type="EMBL" id="CP081495">
    <property type="protein sequence ID" value="UYW00459.1"/>
    <property type="molecule type" value="Genomic_DNA"/>
</dbReference>
<organism evidence="3 4">
    <name type="scientific">Flavobacterium agricola</name>
    <dbReference type="NCBI Taxonomy" id="2870839"/>
    <lineage>
        <taxon>Bacteria</taxon>
        <taxon>Pseudomonadati</taxon>
        <taxon>Bacteroidota</taxon>
        <taxon>Flavobacteriia</taxon>
        <taxon>Flavobacteriales</taxon>
        <taxon>Flavobacteriaceae</taxon>
        <taxon>Flavobacterium</taxon>
    </lineage>
</organism>
<dbReference type="PANTHER" id="PTHR22911:SF79">
    <property type="entry name" value="MOBA-LIKE NTP TRANSFERASE DOMAIN-CONTAINING PROTEIN"/>
    <property type="match status" value="1"/>
</dbReference>
<feature type="transmembrane region" description="Helical" evidence="1">
    <location>
        <begin position="89"/>
        <end position="109"/>
    </location>
</feature>
<feature type="transmembrane region" description="Helical" evidence="1">
    <location>
        <begin position="12"/>
        <end position="31"/>
    </location>
</feature>
<keyword evidence="4" id="KW-1185">Reference proteome</keyword>
<dbReference type="RefSeq" id="WP_264432211.1">
    <property type="nucleotide sequence ID" value="NZ_CP081495.1"/>
</dbReference>
<dbReference type="PANTHER" id="PTHR22911">
    <property type="entry name" value="ACYL-MALONYL CONDENSING ENZYME-RELATED"/>
    <property type="match status" value="1"/>
</dbReference>
<dbReference type="InterPro" id="IPR037185">
    <property type="entry name" value="EmrE-like"/>
</dbReference>
<evidence type="ECO:0000259" key="2">
    <source>
        <dbReference type="Pfam" id="PF00892"/>
    </source>
</evidence>
<gene>
    <name evidence="3" type="ORF">K5I29_07780</name>
</gene>
<keyword evidence="1" id="KW-1133">Transmembrane helix</keyword>
<feature type="domain" description="EamA" evidence="2">
    <location>
        <begin position="147"/>
        <end position="285"/>
    </location>
</feature>
<name>A0ABY6LYI7_9FLAO</name>
<protein>
    <submittedName>
        <fullName evidence="3">DMT family transporter</fullName>
    </submittedName>
</protein>
<feature type="transmembrane region" description="Helical" evidence="1">
    <location>
        <begin position="239"/>
        <end position="258"/>
    </location>
</feature>
<evidence type="ECO:0000256" key="1">
    <source>
        <dbReference type="SAM" id="Phobius"/>
    </source>
</evidence>
<feature type="transmembrane region" description="Helical" evidence="1">
    <location>
        <begin position="208"/>
        <end position="227"/>
    </location>
</feature>
<evidence type="ECO:0000313" key="4">
    <source>
        <dbReference type="Proteomes" id="UP001163328"/>
    </source>
</evidence>
<feature type="transmembrane region" description="Helical" evidence="1">
    <location>
        <begin position="66"/>
        <end position="83"/>
    </location>
</feature>
<dbReference type="InterPro" id="IPR000620">
    <property type="entry name" value="EamA_dom"/>
</dbReference>
<feature type="transmembrane region" description="Helical" evidence="1">
    <location>
        <begin position="37"/>
        <end position="54"/>
    </location>
</feature>
<feature type="transmembrane region" description="Helical" evidence="1">
    <location>
        <begin position="143"/>
        <end position="165"/>
    </location>
</feature>
<evidence type="ECO:0000313" key="3">
    <source>
        <dbReference type="EMBL" id="UYW00459.1"/>
    </source>
</evidence>
<sequence length="298" mass="33439">MQNVKLKSYLQLHLIVLIWGFTGVLGELIQTSAATKTWYRMTIALVVIFIYAKLKKISLTYDRKTIIKFMLCGGIIAAHWLAFFKAIEISNVSTTLATLSTGAFFASFLEPIFYGRRIVWYEVLFGVFVIFGLYLIYGVNEGAYLGGILLTLVAAFLSALFSIINAKFAEKYDPTGVSVYEIVGGVSLLSIYMFFIGDFGPQFYTLSTNTWIFIAILGVFCTAYPFVGSIKIMKYISPYTVMLTINLEPIYGIILAVILFPETEKMGPEFYIGGAIILGTIILNVLIKNYWNVKQIEK</sequence>
<feature type="transmembrane region" description="Helical" evidence="1">
    <location>
        <begin position="177"/>
        <end position="196"/>
    </location>
</feature>
<keyword evidence="1" id="KW-0812">Transmembrane</keyword>
<feature type="domain" description="EamA" evidence="2">
    <location>
        <begin position="9"/>
        <end position="137"/>
    </location>
</feature>